<name>F7XU74_MIDMI</name>
<proteinExistence type="predicted"/>
<dbReference type="RefSeq" id="WP_013951625.1">
    <property type="nucleotide sequence ID" value="NC_015722.1"/>
</dbReference>
<evidence type="ECO:0000313" key="1">
    <source>
        <dbReference type="EMBL" id="AEI89433.1"/>
    </source>
</evidence>
<sequence>MKKKKLYLVTVESNAKEKQESITVEKNSCFIGDRAHHIIKIGQISSKIGCGEIYIINPSLR</sequence>
<reference evidence="1 2" key="1">
    <citation type="journal article" date="2011" name="Mol. Biol. Evol.">
        <title>Phylogenomic evidence for the presence of a flagellum and cbb3 oxidase in the free-living mitochondrial ancestor.</title>
        <authorList>
            <person name="Sassera D."/>
            <person name="Lo N."/>
            <person name="Epis S."/>
            <person name="D'Auria G."/>
            <person name="Montagna M."/>
            <person name="Comandatore F."/>
            <person name="Horner D."/>
            <person name="Pereto J."/>
            <person name="Luciano A.M."/>
            <person name="Franciosi F."/>
            <person name="Ferri E."/>
            <person name="Crotti E."/>
            <person name="Bazzocchi C."/>
            <person name="Daffonchio D."/>
            <person name="Sacchi L."/>
            <person name="Moya A."/>
            <person name="Latorre A."/>
            <person name="Bandi C."/>
        </authorList>
    </citation>
    <scope>NUCLEOTIDE SEQUENCE [LARGE SCALE GENOMIC DNA]</scope>
    <source>
        <strain evidence="1 2">IricVA</strain>
    </source>
</reference>
<gene>
    <name evidence="1" type="ordered locus">midi_01157</name>
</gene>
<dbReference type="AlphaFoldDB" id="F7XU74"/>
<keyword evidence="2" id="KW-1185">Reference proteome</keyword>
<dbReference type="HOGENOM" id="CLU_2917556_0_0_5"/>
<dbReference type="KEGG" id="mmn:midi_01157"/>
<organism evidence="1 2">
    <name type="scientific">Midichloria mitochondrii (strain IricVA)</name>
    <dbReference type="NCBI Taxonomy" id="696127"/>
    <lineage>
        <taxon>Bacteria</taxon>
        <taxon>Pseudomonadati</taxon>
        <taxon>Pseudomonadota</taxon>
        <taxon>Alphaproteobacteria</taxon>
        <taxon>Rickettsiales</taxon>
        <taxon>Candidatus Midichloriaceae</taxon>
        <taxon>Candidatus Midichloria</taxon>
    </lineage>
</organism>
<dbReference type="Proteomes" id="UP000006639">
    <property type="component" value="Chromosome"/>
</dbReference>
<dbReference type="EMBL" id="CP002130">
    <property type="protein sequence ID" value="AEI89433.1"/>
    <property type="molecule type" value="Genomic_DNA"/>
</dbReference>
<protein>
    <submittedName>
        <fullName evidence="1">Uncharacterized protein</fullName>
    </submittedName>
</protein>
<evidence type="ECO:0000313" key="2">
    <source>
        <dbReference type="Proteomes" id="UP000006639"/>
    </source>
</evidence>
<accession>F7XU74</accession>